<evidence type="ECO:0000313" key="9">
    <source>
        <dbReference type="EMBL" id="TKC33366.1"/>
    </source>
</evidence>
<dbReference type="InterPro" id="IPR023299">
    <property type="entry name" value="ATPase_P-typ_cyto_dom_N"/>
</dbReference>
<gene>
    <name evidence="9" type="ORF">EI555_005276</name>
</gene>
<organism evidence="9 10">
    <name type="scientific">Monodon monoceros</name>
    <name type="common">Narwhal</name>
    <name type="synonym">Ceratodon monodon</name>
    <dbReference type="NCBI Taxonomy" id="40151"/>
    <lineage>
        <taxon>Eukaryota</taxon>
        <taxon>Metazoa</taxon>
        <taxon>Chordata</taxon>
        <taxon>Craniata</taxon>
        <taxon>Vertebrata</taxon>
        <taxon>Euteleostomi</taxon>
        <taxon>Mammalia</taxon>
        <taxon>Eutheria</taxon>
        <taxon>Laurasiatheria</taxon>
        <taxon>Artiodactyla</taxon>
        <taxon>Whippomorpha</taxon>
        <taxon>Cetacea</taxon>
        <taxon>Odontoceti</taxon>
        <taxon>Monodontidae</taxon>
        <taxon>Monodon</taxon>
    </lineage>
</organism>
<evidence type="ECO:0000256" key="4">
    <source>
        <dbReference type="ARBA" id="ARBA00022741"/>
    </source>
</evidence>
<dbReference type="GO" id="GO:1990573">
    <property type="term" value="P:potassium ion import across plasma membrane"/>
    <property type="evidence" value="ECO:0007669"/>
    <property type="project" value="TreeGrafter"/>
</dbReference>
<dbReference type="GO" id="GO:0030007">
    <property type="term" value="P:intracellular potassium ion homeostasis"/>
    <property type="evidence" value="ECO:0007669"/>
    <property type="project" value="TreeGrafter"/>
</dbReference>
<evidence type="ECO:0000256" key="7">
    <source>
        <dbReference type="ARBA" id="ARBA00022989"/>
    </source>
</evidence>
<dbReference type="GO" id="GO:0005524">
    <property type="term" value="F:ATP binding"/>
    <property type="evidence" value="ECO:0007669"/>
    <property type="project" value="UniProtKB-KW"/>
</dbReference>
<sequence length="451" mass="51379">MVWGFPILLWTGAVLCWLAFGIEYFNDRLRVETKFLGISGGWLLSELKQIIYLSLGGLSPTPVPVTLLMAIPLKQRTLASLLQLILKVWQLAQSPTQAMTPSLDRLPQWLQELAIGRQPLPLRLSTLYCGRMSMKYVLDSTTFLIGVTVAHAPEDLLVIATVTPLMTEKQVAKNCLEMNLEAVKTSVPPLSFALTRSTLRLTTEPMCGIITLYNQVEFKQGHKKPSWRKLWLEMLPHDDEGAPEKILEKCSTIIIDVLEQPRVKGTAKAFHTMYMESHILGFCHLFLPAIKFPEAYSFDRCHDLSHLQFLICGLLSRTDPFRSTVPEVLTKYQSAGVKVVMVTSDHPFTANTIARYHSSQQVEEGHLIFDNLKKIIAYTLTQNIAKLCIFFDLHCCWAFPDHWHHYYLVHQFGHRLNSLIALSYEKAESVILNQKPHHKKMDRLVNKSLAM</sequence>
<keyword evidence="4" id="KW-0547">Nucleotide-binding</keyword>
<comment type="subcellular location">
    <subcellularLocation>
        <location evidence="1">Membrane</location>
    </subcellularLocation>
</comment>
<dbReference type="SUPFAM" id="SSF81660">
    <property type="entry name" value="Metal cation-transporting ATPase, ATP-binding domain N"/>
    <property type="match status" value="1"/>
</dbReference>
<dbReference type="GO" id="GO:0046872">
    <property type="term" value="F:metal ion binding"/>
    <property type="evidence" value="ECO:0007669"/>
    <property type="project" value="UniProtKB-KW"/>
</dbReference>
<dbReference type="InterPro" id="IPR050510">
    <property type="entry name" value="Cation_transp_ATPase_P-type"/>
</dbReference>
<evidence type="ECO:0000313" key="10">
    <source>
        <dbReference type="Proteomes" id="UP000308365"/>
    </source>
</evidence>
<evidence type="ECO:0000256" key="6">
    <source>
        <dbReference type="ARBA" id="ARBA00022967"/>
    </source>
</evidence>
<dbReference type="GO" id="GO:0005391">
    <property type="term" value="F:P-type sodium:potassium-exchanging transporter activity"/>
    <property type="evidence" value="ECO:0007669"/>
    <property type="project" value="TreeGrafter"/>
</dbReference>
<dbReference type="InterPro" id="IPR023214">
    <property type="entry name" value="HAD_sf"/>
</dbReference>
<dbReference type="GO" id="GO:1902600">
    <property type="term" value="P:proton transmembrane transport"/>
    <property type="evidence" value="ECO:0007669"/>
    <property type="project" value="TreeGrafter"/>
</dbReference>
<comment type="caution">
    <text evidence="9">The sequence shown here is derived from an EMBL/GenBank/DDBJ whole genome shotgun (WGS) entry which is preliminary data.</text>
</comment>
<dbReference type="GO" id="GO:0005886">
    <property type="term" value="C:plasma membrane"/>
    <property type="evidence" value="ECO:0007669"/>
    <property type="project" value="TreeGrafter"/>
</dbReference>
<keyword evidence="2" id="KW-0812">Transmembrane</keyword>
<dbReference type="GO" id="GO:0036376">
    <property type="term" value="P:sodium ion export across plasma membrane"/>
    <property type="evidence" value="ECO:0007669"/>
    <property type="project" value="TreeGrafter"/>
</dbReference>
<evidence type="ECO:0008006" key="11">
    <source>
        <dbReference type="Google" id="ProtNLM"/>
    </source>
</evidence>
<dbReference type="PANTHER" id="PTHR43294:SF1">
    <property type="entry name" value="POTASSIUM-TRANSPORTING ATPASE ALPHA CHAIN 2"/>
    <property type="match status" value="1"/>
</dbReference>
<dbReference type="EMBL" id="RWIC01004562">
    <property type="protein sequence ID" value="TKC33366.1"/>
    <property type="molecule type" value="Genomic_DNA"/>
</dbReference>
<keyword evidence="5" id="KW-0067">ATP-binding</keyword>
<name>A0A4U1ED29_MONMO</name>
<dbReference type="Gene3D" id="1.20.1110.10">
    <property type="entry name" value="Calcium-transporting ATPase, transmembrane domain"/>
    <property type="match status" value="2"/>
</dbReference>
<dbReference type="PANTHER" id="PTHR43294">
    <property type="entry name" value="SODIUM/POTASSIUM-TRANSPORTING ATPASE SUBUNIT ALPHA"/>
    <property type="match status" value="1"/>
</dbReference>
<evidence type="ECO:0000256" key="2">
    <source>
        <dbReference type="ARBA" id="ARBA00022692"/>
    </source>
</evidence>
<dbReference type="Gene3D" id="3.40.1110.10">
    <property type="entry name" value="Calcium-transporting ATPase, cytoplasmic domain N"/>
    <property type="match status" value="1"/>
</dbReference>
<keyword evidence="8" id="KW-0472">Membrane</keyword>
<dbReference type="Gene3D" id="3.40.50.1000">
    <property type="entry name" value="HAD superfamily/HAD-like"/>
    <property type="match status" value="1"/>
</dbReference>
<evidence type="ECO:0000256" key="8">
    <source>
        <dbReference type="ARBA" id="ARBA00023136"/>
    </source>
</evidence>
<keyword evidence="6" id="KW-1278">Translocase</keyword>
<dbReference type="AlphaFoldDB" id="A0A4U1ED29"/>
<dbReference type="SUPFAM" id="SSF81665">
    <property type="entry name" value="Calcium ATPase, transmembrane domain M"/>
    <property type="match status" value="1"/>
</dbReference>
<dbReference type="Proteomes" id="UP000308365">
    <property type="component" value="Unassembled WGS sequence"/>
</dbReference>
<keyword evidence="7" id="KW-1133">Transmembrane helix</keyword>
<dbReference type="InterPro" id="IPR036412">
    <property type="entry name" value="HAD-like_sf"/>
</dbReference>
<dbReference type="GO" id="GO:0006883">
    <property type="term" value="P:intracellular sodium ion homeostasis"/>
    <property type="evidence" value="ECO:0007669"/>
    <property type="project" value="TreeGrafter"/>
</dbReference>
<evidence type="ECO:0000256" key="5">
    <source>
        <dbReference type="ARBA" id="ARBA00022840"/>
    </source>
</evidence>
<dbReference type="SUPFAM" id="SSF56784">
    <property type="entry name" value="HAD-like"/>
    <property type="match status" value="1"/>
</dbReference>
<dbReference type="InterPro" id="IPR023298">
    <property type="entry name" value="ATPase_P-typ_TM_dom_sf"/>
</dbReference>
<proteinExistence type="predicted"/>
<keyword evidence="3" id="KW-0479">Metal-binding</keyword>
<protein>
    <recommendedName>
        <fullName evidence="11">Cation-transporting P-type ATPase C-terminal domain-containing protein</fullName>
    </recommendedName>
</protein>
<reference evidence="10" key="1">
    <citation type="journal article" date="2019" name="IScience">
        <title>Narwhal Genome Reveals Long-Term Low Genetic Diversity despite Current Large Abundance Size.</title>
        <authorList>
            <person name="Westbury M.V."/>
            <person name="Petersen B."/>
            <person name="Garde E."/>
            <person name="Heide-Jorgensen M.P."/>
            <person name="Lorenzen E.D."/>
        </authorList>
    </citation>
    <scope>NUCLEOTIDE SEQUENCE [LARGE SCALE GENOMIC DNA]</scope>
</reference>
<accession>A0A4U1ED29</accession>
<evidence type="ECO:0000256" key="1">
    <source>
        <dbReference type="ARBA" id="ARBA00004370"/>
    </source>
</evidence>
<evidence type="ECO:0000256" key="3">
    <source>
        <dbReference type="ARBA" id="ARBA00022723"/>
    </source>
</evidence>